<dbReference type="InterPro" id="IPR001753">
    <property type="entry name" value="Enoyl-CoA_hydra/iso"/>
</dbReference>
<dbReference type="CDD" id="cd06558">
    <property type="entry name" value="crotonase-like"/>
    <property type="match status" value="1"/>
</dbReference>
<organism evidence="2 3">
    <name type="scientific">Sabulicella glaciei</name>
    <dbReference type="NCBI Taxonomy" id="2984948"/>
    <lineage>
        <taxon>Bacteria</taxon>
        <taxon>Pseudomonadati</taxon>
        <taxon>Pseudomonadota</taxon>
        <taxon>Alphaproteobacteria</taxon>
        <taxon>Acetobacterales</taxon>
        <taxon>Acetobacteraceae</taxon>
        <taxon>Sabulicella</taxon>
    </lineage>
</organism>
<sequence>MDGNQTPRMRINAEREGDVLVLTLDYPARRNALAVPLRTELEAALEKAQSDGTRCIVLTGAEGIFSAGGDISGMNVETALEGRERMRRTHRLVRLMARGNVPIIAAVEGWAAGAGCSLALLCDHVVAAEDAKFVLGFHKIGLMADLALPMTLPARIGLGRARDMMLFHTQYTGAQALNIGLVDAVAPKGQALSAAMEKARALAAEAPLPIAYMKQWFSDEMEAALAKESDWQAALFATSDHKEGREAFLGKRKPVFAGR</sequence>
<dbReference type="Pfam" id="PF00378">
    <property type="entry name" value="ECH_1"/>
    <property type="match status" value="1"/>
</dbReference>
<dbReference type="EMBL" id="JAPFQI010000023">
    <property type="protein sequence ID" value="MCW8087871.1"/>
    <property type="molecule type" value="Genomic_DNA"/>
</dbReference>
<dbReference type="InterPro" id="IPR014748">
    <property type="entry name" value="Enoyl-CoA_hydra_C"/>
</dbReference>
<proteinExistence type="inferred from homology"/>
<gene>
    <name evidence="2" type="ORF">OF850_19905</name>
</gene>
<dbReference type="SUPFAM" id="SSF52096">
    <property type="entry name" value="ClpP/crotonase"/>
    <property type="match status" value="1"/>
</dbReference>
<protein>
    <submittedName>
        <fullName evidence="2">Enoyl-CoA hydratase-related protein</fullName>
    </submittedName>
</protein>
<evidence type="ECO:0000256" key="1">
    <source>
        <dbReference type="ARBA" id="ARBA00005254"/>
    </source>
</evidence>
<dbReference type="Proteomes" id="UP001526430">
    <property type="component" value="Unassembled WGS sequence"/>
</dbReference>
<dbReference type="RefSeq" id="WP_301592078.1">
    <property type="nucleotide sequence ID" value="NZ_JAPFQI010000023.1"/>
</dbReference>
<comment type="caution">
    <text evidence="2">The sequence shown here is derived from an EMBL/GenBank/DDBJ whole genome shotgun (WGS) entry which is preliminary data.</text>
</comment>
<evidence type="ECO:0000313" key="2">
    <source>
        <dbReference type="EMBL" id="MCW8087871.1"/>
    </source>
</evidence>
<dbReference type="PANTHER" id="PTHR43459">
    <property type="entry name" value="ENOYL-COA HYDRATASE"/>
    <property type="match status" value="1"/>
</dbReference>
<accession>A0ABT3P0F5</accession>
<dbReference type="InterPro" id="IPR029045">
    <property type="entry name" value="ClpP/crotonase-like_dom_sf"/>
</dbReference>
<reference evidence="2 3" key="1">
    <citation type="submission" date="2022-10" db="EMBL/GenBank/DDBJ databases">
        <title>Roseococcus glaciei nov., sp. nov., isolated from glacier.</title>
        <authorList>
            <person name="Liu Q."/>
            <person name="Xin Y.-H."/>
        </authorList>
    </citation>
    <scope>NUCLEOTIDE SEQUENCE [LARGE SCALE GENOMIC DNA]</scope>
    <source>
        <strain evidence="2 3">MDT2-1-1</strain>
    </source>
</reference>
<dbReference type="PANTHER" id="PTHR43459:SF1">
    <property type="entry name" value="EG:BACN32G11.4 PROTEIN"/>
    <property type="match status" value="1"/>
</dbReference>
<comment type="similarity">
    <text evidence="1">Belongs to the enoyl-CoA hydratase/isomerase family.</text>
</comment>
<name>A0ABT3P0F5_9PROT</name>
<dbReference type="Gene3D" id="3.90.226.10">
    <property type="entry name" value="2-enoyl-CoA Hydratase, Chain A, domain 1"/>
    <property type="match status" value="1"/>
</dbReference>
<keyword evidence="3" id="KW-1185">Reference proteome</keyword>
<dbReference type="Gene3D" id="1.10.12.10">
    <property type="entry name" value="Lyase 2-enoyl-coa Hydratase, Chain A, domain 2"/>
    <property type="match status" value="1"/>
</dbReference>
<evidence type="ECO:0000313" key="3">
    <source>
        <dbReference type="Proteomes" id="UP001526430"/>
    </source>
</evidence>